<keyword evidence="2" id="KW-0677">Repeat</keyword>
<dbReference type="PANTHER" id="PTHR38934:SF6">
    <property type="entry name" value="CHROMOSOME UNDETERMINED SCAFFOLD_176, WHOLE GENOME SHOTGUN SEQUENCE"/>
    <property type="match status" value="1"/>
</dbReference>
<dbReference type="InterPro" id="IPR011936">
    <property type="entry name" value="Myxo_disulph_rpt"/>
</dbReference>
<feature type="transmembrane region" description="Helical" evidence="4">
    <location>
        <begin position="1186"/>
        <end position="1213"/>
    </location>
</feature>
<feature type="transmembrane region" description="Helical" evidence="4">
    <location>
        <begin position="1123"/>
        <end position="1142"/>
    </location>
</feature>
<keyword evidence="3" id="KW-1015">Disulfide bond</keyword>
<dbReference type="InterPro" id="IPR006212">
    <property type="entry name" value="Furin_repeat"/>
</dbReference>
<keyword evidence="4" id="KW-0812">Transmembrane</keyword>
<feature type="transmembrane region" description="Helical" evidence="4">
    <location>
        <begin position="1149"/>
        <end position="1174"/>
    </location>
</feature>
<dbReference type="Pfam" id="PF13948">
    <property type="entry name" value="DUF4215"/>
    <property type="match status" value="4"/>
</dbReference>
<evidence type="ECO:0000313" key="6">
    <source>
        <dbReference type="Proteomes" id="UP000689195"/>
    </source>
</evidence>
<proteinExistence type="predicted"/>
<keyword evidence="4" id="KW-1133">Transmembrane helix</keyword>
<name>A0A8S1WF71_9CILI</name>
<sequence>MISNSNICDSCNRLSNEKFLIIPDGCQKECPIGHSYDEDYICYQNNRLLQIAISSNIQTQISLIEQNIIQLLQSAISIRIVVTIKFITNQNIYIYFNERQILTIYINQFIYIDPNTKVALIFQGTDKIRIELNSKIDSTNLIIKFKNSEVSSSIQIEDFQIEQELCVEFCQICKSYNQCQICDTYKKLYNGLCVDKCPESTNEVQNSCFELDEKLDDQEHLIWKILVREFFDISTTKEKIDNLFTLENSLNNNLNFQKGQGIYFSYIPDKRIFGGPFVWVNAQFKFFLKLTEQEQVLKLSFEVFLGSKQNKQNSLHFTVNNNNNVQTLLLSNNQNVLEDHSWDDNYKTQKFVVTQMVYYQSSRQNELNILFHCDSDDNQAFCGIQNFKVISIQCQKGFLFDQYNYYLKQNPCIPICGDNLVVGNEECDDGNLEPFDGCYLCMFQCEENLLCQLSCQICISNMCIQCSQGFYLNLITNQCETICGDSIVGGKEECDDGNLDNYDGCSYCQLVKFNKCDYDVDNSKQKCAVCHFGICIQCNQGYYKEDDNCYSYCGDGLVNEQTEECDNYNEIGCVNCKVADGYICVKLGLSPCLTCGSNCIECQRINQDKLQCLSCLDGYYPFNDECLICDSYCITCKDQPNLCTSCYRNDCELCERFPGLYTDIQLKKCISKCGDGILIKESEACDDGNQNNNDGCNSECSIEYSKEMINSQKRWEYKGKNSYQVYLQNLDLNLNCQSANITIDRYKIEDFQYNFTKYNEICIFQFEYSTSIFKYNTIHVILSISVQSYRILNELDQFQVQFTIEPQEQIIRSETEQVYAEKIEKYMQNFALLILILIPLSIITETYEYLWNILEVLSWINNFYFFNVKYPFVAEYFFIISDWSQIIDFPTFQGWNQPGCDYYFQAPQRFQNKGINPLFINNAQVSFMFICSAIVFYAINYLILILFSILDSILKKQIIVNLKHFSIFNLQKISTLNPNARTKQVIIQYNQFTSKIVIKLIAISKNFKSKIKSTINLCFLDITMAIVLQLTFAKRFENLIITFNHGLAFFSIGLICYQLYQQCQTLNIHKLLAENQQFKEKYEIYYEDINTEISFGYYYKLIGLLRKVFYIFFMIQFYSYPLIQTSLCLISSSLGFILLFYVNPFSNKMIYFTHFISELCLNTIILIVVLLAVHDQNNINFIENNIIIIGWIIISFVVLAVVFEITVLCVLLIKSLYQKLKFILGKNQVTKFQSLKTTCRINRITNSVKQNKNNHQIIYPLDESIQDFMAKWNVTKTFRNDILFECEQTINQDQYYEQNFHIQKLIFFFYKLNLQKCFRTAVLLINEFEILLKLISKSFIDLLNVLQKFLVIFFIEQIIIFICYFKSQF</sequence>
<reference evidence="5" key="1">
    <citation type="submission" date="2021-01" db="EMBL/GenBank/DDBJ databases">
        <authorList>
            <consortium name="Genoscope - CEA"/>
            <person name="William W."/>
        </authorList>
    </citation>
    <scope>NUCLEOTIDE SEQUENCE</scope>
</reference>
<comment type="caution">
    <text evidence="5">The sequence shown here is derived from an EMBL/GenBank/DDBJ whole genome shotgun (WGS) entry which is preliminary data.</text>
</comment>
<dbReference type="EMBL" id="CAJJDO010000089">
    <property type="protein sequence ID" value="CAD8187315.1"/>
    <property type="molecule type" value="Genomic_DNA"/>
</dbReference>
<dbReference type="OrthoDB" id="27819at2759"/>
<evidence type="ECO:0000256" key="1">
    <source>
        <dbReference type="ARBA" id="ARBA00022729"/>
    </source>
</evidence>
<keyword evidence="1" id="KW-0732">Signal</keyword>
<feature type="transmembrane region" description="Helical" evidence="4">
    <location>
        <begin position="1039"/>
        <end position="1060"/>
    </location>
</feature>
<organism evidence="5 6">
    <name type="scientific">Paramecium pentaurelia</name>
    <dbReference type="NCBI Taxonomy" id="43138"/>
    <lineage>
        <taxon>Eukaryota</taxon>
        <taxon>Sar</taxon>
        <taxon>Alveolata</taxon>
        <taxon>Ciliophora</taxon>
        <taxon>Intramacronucleata</taxon>
        <taxon>Oligohymenophorea</taxon>
        <taxon>Peniculida</taxon>
        <taxon>Parameciidae</taxon>
        <taxon>Paramecium</taxon>
    </lineage>
</organism>
<dbReference type="CDD" id="cd00064">
    <property type="entry name" value="FU"/>
    <property type="match status" value="1"/>
</dbReference>
<accession>A0A8S1WF71</accession>
<dbReference type="PANTHER" id="PTHR38934">
    <property type="entry name" value="HYPHALLY REGULATED CELL WALL PROTEIN 1"/>
    <property type="match status" value="1"/>
</dbReference>
<evidence type="ECO:0000313" key="5">
    <source>
        <dbReference type="EMBL" id="CAD8187315.1"/>
    </source>
</evidence>
<dbReference type="Proteomes" id="UP000689195">
    <property type="component" value="Unassembled WGS sequence"/>
</dbReference>
<protein>
    <submittedName>
        <fullName evidence="5">Uncharacterized protein</fullName>
    </submittedName>
</protein>
<evidence type="ECO:0000256" key="2">
    <source>
        <dbReference type="ARBA" id="ARBA00022737"/>
    </source>
</evidence>
<gene>
    <name evidence="5" type="ORF">PPENT_87.1.T0890010</name>
</gene>
<dbReference type="NCBIfam" id="TIGR02232">
    <property type="entry name" value="myxo_disulf_rpt"/>
    <property type="match status" value="3"/>
</dbReference>
<feature type="transmembrane region" description="Helical" evidence="4">
    <location>
        <begin position="927"/>
        <end position="950"/>
    </location>
</feature>
<dbReference type="SMART" id="SM00261">
    <property type="entry name" value="FU"/>
    <property type="match status" value="3"/>
</dbReference>
<evidence type="ECO:0000256" key="4">
    <source>
        <dbReference type="SAM" id="Phobius"/>
    </source>
</evidence>
<feature type="transmembrane region" description="Helical" evidence="4">
    <location>
        <begin position="826"/>
        <end position="842"/>
    </location>
</feature>
<keyword evidence="6" id="KW-1185">Reference proteome</keyword>
<evidence type="ECO:0000256" key="3">
    <source>
        <dbReference type="ARBA" id="ARBA00023157"/>
    </source>
</evidence>
<feature type="transmembrane region" description="Helical" evidence="4">
    <location>
        <begin position="1346"/>
        <end position="1365"/>
    </location>
</feature>
<feature type="transmembrane region" description="Helical" evidence="4">
    <location>
        <begin position="1097"/>
        <end position="1117"/>
    </location>
</feature>
<feature type="transmembrane region" description="Helical" evidence="4">
    <location>
        <begin position="1014"/>
        <end position="1033"/>
    </location>
</feature>
<keyword evidence="4" id="KW-0472">Membrane</keyword>